<evidence type="ECO:0000313" key="1">
    <source>
        <dbReference type="EMBL" id="MCE3532112.1"/>
    </source>
</evidence>
<proteinExistence type="predicted"/>
<protein>
    <submittedName>
        <fullName evidence="1">Uncharacterized protein</fullName>
    </submittedName>
</protein>
<reference evidence="1 2" key="1">
    <citation type="journal article" date="2024" name="Pathogens">
        <title>Characterization of a Novel Species of Legionella Isolated from a Healthcare Facility: Legionella resiliens sp. nov.</title>
        <authorList>
            <person name="Cristino S."/>
            <person name="Pascale M.R."/>
            <person name="Marino F."/>
            <person name="Derelitto C."/>
            <person name="Salaris S."/>
            <person name="Orsini M."/>
            <person name="Squarzoni S."/>
            <person name="Grottola A."/>
            <person name="Girolamini L."/>
        </authorList>
    </citation>
    <scope>NUCLEOTIDE SEQUENCE [LARGE SCALE GENOMIC DNA]</scope>
    <source>
        <strain evidence="1 2">8cVS16</strain>
    </source>
</reference>
<organism evidence="1 2">
    <name type="scientific">Legionella resiliens</name>
    <dbReference type="NCBI Taxonomy" id="2905958"/>
    <lineage>
        <taxon>Bacteria</taxon>
        <taxon>Pseudomonadati</taxon>
        <taxon>Pseudomonadota</taxon>
        <taxon>Gammaproteobacteria</taxon>
        <taxon>Legionellales</taxon>
        <taxon>Legionellaceae</taxon>
        <taxon>Legionella</taxon>
    </lineage>
</organism>
<dbReference type="RefSeq" id="WP_182351946.1">
    <property type="nucleotide sequence ID" value="NZ_JAJSPM010000005.1"/>
</dbReference>
<name>A0ABS8X3F0_9GAMM</name>
<comment type="caution">
    <text evidence="1">The sequence shown here is derived from an EMBL/GenBank/DDBJ whole genome shotgun (WGS) entry which is preliminary data.</text>
</comment>
<accession>A0ABS8X3F0</accession>
<dbReference type="Proteomes" id="UP001320170">
    <property type="component" value="Unassembled WGS sequence"/>
</dbReference>
<evidence type="ECO:0000313" key="2">
    <source>
        <dbReference type="Proteomes" id="UP001320170"/>
    </source>
</evidence>
<dbReference type="EMBL" id="JAJTND010000004">
    <property type="protein sequence ID" value="MCE3532112.1"/>
    <property type="molecule type" value="Genomic_DNA"/>
</dbReference>
<gene>
    <name evidence="1" type="ORF">LXO92_06960</name>
</gene>
<keyword evidence="2" id="KW-1185">Reference proteome</keyword>
<sequence length="296" mass="34199">MPLIVNLSAIHALKPISTCVRAFEDICDRYSTGYFSCCSSFFQSWTNYAWLMYQLGRNDSKLIQPYRLGKLTTEQFLERLLKIFSFLEDATPEEGEMEELKGKQLYSNTFARMLLENAWNSQVEWDESKADYLSALIHEAEGSDLNAEVSQAVESKPKRDPIYFIANTNELHVLQILNMLRKAYPSIKFYRNIDLSIKEDKEPVEIAPGIFLCLSYRYQLFKTQEENQTVDPSSTMSLLNYLVTKQFTDVPVSELRVISQHQEDLVEALRVGIDADHIYQAKDYFAVQTANIKKMS</sequence>